<gene>
    <name evidence="9" type="ORF">MSYG_4115</name>
</gene>
<reference evidence="10" key="1">
    <citation type="journal article" date="2017" name="Nucleic Acids Res.">
        <title>Proteogenomics produces comprehensive and highly accurate protein-coding gene annotation in a complete genome assembly of Malassezia sympodialis.</title>
        <authorList>
            <person name="Zhu Y."/>
            <person name="Engstroem P.G."/>
            <person name="Tellgren-Roth C."/>
            <person name="Baudo C.D."/>
            <person name="Kennell J.C."/>
            <person name="Sun S."/>
            <person name="Billmyre R.B."/>
            <person name="Schroeder M.S."/>
            <person name="Andersson A."/>
            <person name="Holm T."/>
            <person name="Sigurgeirsson B."/>
            <person name="Wu G."/>
            <person name="Sankaranarayanan S.R."/>
            <person name="Siddharthan R."/>
            <person name="Sanyal K."/>
            <person name="Lundeberg J."/>
            <person name="Nystedt B."/>
            <person name="Boekhout T."/>
            <person name="Dawson T.L. Jr."/>
            <person name="Heitman J."/>
            <person name="Scheynius A."/>
            <person name="Lehtioe J."/>
        </authorList>
    </citation>
    <scope>NUCLEOTIDE SEQUENCE [LARGE SCALE GENOMIC DNA]</scope>
    <source>
        <strain evidence="10">ATCC 42132</strain>
    </source>
</reference>
<dbReference type="OMA" id="HRWNYAS"/>
<dbReference type="KEGG" id="msym:MSY001_3299"/>
<dbReference type="GO" id="GO:0005737">
    <property type="term" value="C:cytoplasm"/>
    <property type="evidence" value="ECO:0007669"/>
    <property type="project" value="TreeGrafter"/>
</dbReference>
<feature type="compositionally biased region" description="Basic and acidic residues" evidence="6">
    <location>
        <begin position="480"/>
        <end position="492"/>
    </location>
</feature>
<evidence type="ECO:0000256" key="5">
    <source>
        <dbReference type="SAM" id="Coils"/>
    </source>
</evidence>
<evidence type="ECO:0000256" key="6">
    <source>
        <dbReference type="SAM" id="MobiDB-lite"/>
    </source>
</evidence>
<feature type="coiled-coil region" evidence="5">
    <location>
        <begin position="661"/>
        <end position="695"/>
    </location>
</feature>
<protein>
    <submittedName>
        <fullName evidence="9">Uncharacterized protein</fullName>
    </submittedName>
</protein>
<dbReference type="RefSeq" id="XP_018741779.1">
    <property type="nucleotide sequence ID" value="XM_018885194.1"/>
</dbReference>
<evidence type="ECO:0000256" key="2">
    <source>
        <dbReference type="ARBA" id="ARBA00022692"/>
    </source>
</evidence>
<evidence type="ECO:0000256" key="3">
    <source>
        <dbReference type="ARBA" id="ARBA00022989"/>
    </source>
</evidence>
<dbReference type="PANTHER" id="PTHR12953">
    <property type="entry name" value="MEMBRANE PROTEIN CH1 RELATED"/>
    <property type="match status" value="1"/>
</dbReference>
<feature type="signal peptide" evidence="8">
    <location>
        <begin position="1"/>
        <end position="24"/>
    </location>
</feature>
<feature type="region of interest" description="Disordered" evidence="6">
    <location>
        <begin position="125"/>
        <end position="165"/>
    </location>
</feature>
<name>M5ECL0_MALS4</name>
<comment type="subcellular location">
    <subcellularLocation>
        <location evidence="1">Endomembrane system</location>
    </subcellularLocation>
</comment>
<dbReference type="PANTHER" id="PTHR12953:SF0">
    <property type="entry name" value="SUN DOMAIN-CONTAINING OSSIFICATION FACTOR"/>
    <property type="match status" value="1"/>
</dbReference>
<feature type="compositionally biased region" description="Low complexity" evidence="6">
    <location>
        <begin position="493"/>
        <end position="531"/>
    </location>
</feature>
<keyword evidence="8" id="KW-0732">Signal</keyword>
<sequence length="835" mass="90382">MALGGRAWLVGAVAWACLLLGALAQGPDTPPVLSTVRHSRASQVKARTAWPDSASTLMCVQARSPRGGPSDTSISVPSDPRYTLISDDLLLCEVPSMGEGTGHPKMYALLGTVVVPGGAPLTVPEAHTGAAPVAPRPSLDDGHAHAPAGGAERAEPPGGGDPLLSFDEWKQQHLESVRKSRKLERERKHEKAESTVNETQADEAPSMPLAPPAPHATPNTTLPAAEQVLLRAMAAEPEPPVILALEDASAQLAELKHRWNYASLDCAAVLHQANPSAKFPSAILSEKKDRYMLSPCPHAARTGEKEMAPERQFVIVELCQQIRVDTLVLANLEFFSSIFKVFSVRVSRTLHAPETEWKSLGLFRARNVRGPQVFQLHSAPASYYRFLRIDFLEHYGNEYYCPISLLRVYGRNEREDADEDILDELQAMDDEEAESDADAASAADAGAREAIPSASLRFWEHVCIPEPFPGVRLPECGAEDAPRAPKAARDAPRAAAPTSAASTERASAPLTARPTTTASATSEAPLPTSASRATSAPLATSDAPVSSTATARPSAVNGTAEEPDARKGPDARAKAAKADKAKAAETKPAGSESIYRTITKRLSALEANTSLSMQFLQLNSGQMRDKIAKLELVQETRLAELLAELNATQTQRMEHHMAQYHLALQHALATIESQRRRAEAERTALLARVERLSMEMRTEKRWSAAQLVLLLMVLLITALTRGSREVQRGDGAPWRITMPPREAPPLFQTPMSPPAEDEQDEDAPVSRAETGAARVPPRPVASLKYPRRTWASTPSPRGVVRRGRTPRRPDGRRASVPGVTWRPASVSSSRDDESE</sequence>
<keyword evidence="2 7" id="KW-0812">Transmembrane</keyword>
<dbReference type="InterPro" id="IPR045120">
    <property type="entry name" value="Suco/Slp1-like"/>
</dbReference>
<evidence type="ECO:0000313" key="9">
    <source>
        <dbReference type="EMBL" id="SHO79765.1"/>
    </source>
</evidence>
<feature type="transmembrane region" description="Helical" evidence="7">
    <location>
        <begin position="702"/>
        <end position="720"/>
    </location>
</feature>
<feature type="region of interest" description="Disordered" evidence="6">
    <location>
        <begin position="726"/>
        <end position="835"/>
    </location>
</feature>
<dbReference type="AlphaFoldDB" id="M5ECL0"/>
<dbReference type="OrthoDB" id="266334at2759"/>
<dbReference type="Pfam" id="PF07738">
    <property type="entry name" value="Sad1_UNC"/>
    <property type="match status" value="1"/>
</dbReference>
<evidence type="ECO:0000256" key="7">
    <source>
        <dbReference type="SAM" id="Phobius"/>
    </source>
</evidence>
<dbReference type="HOGENOM" id="CLU_340117_0_0_1"/>
<accession>M5ECL0</accession>
<proteinExistence type="predicted"/>
<organism evidence="9 10">
    <name type="scientific">Malassezia sympodialis (strain ATCC 42132)</name>
    <name type="common">Atopic eczema-associated yeast</name>
    <dbReference type="NCBI Taxonomy" id="1230383"/>
    <lineage>
        <taxon>Eukaryota</taxon>
        <taxon>Fungi</taxon>
        <taxon>Dikarya</taxon>
        <taxon>Basidiomycota</taxon>
        <taxon>Ustilaginomycotina</taxon>
        <taxon>Malasseziomycetes</taxon>
        <taxon>Malasseziales</taxon>
        <taxon>Malasseziaceae</taxon>
        <taxon>Malassezia</taxon>
    </lineage>
</organism>
<evidence type="ECO:0000256" key="8">
    <source>
        <dbReference type="SAM" id="SignalP"/>
    </source>
</evidence>
<dbReference type="PROSITE" id="PS51469">
    <property type="entry name" value="SUN"/>
    <property type="match status" value="1"/>
</dbReference>
<keyword evidence="10" id="KW-1185">Reference proteome</keyword>
<dbReference type="GO" id="GO:0012505">
    <property type="term" value="C:endomembrane system"/>
    <property type="evidence" value="ECO:0007669"/>
    <property type="project" value="UniProtKB-SubCell"/>
</dbReference>
<evidence type="ECO:0000256" key="4">
    <source>
        <dbReference type="ARBA" id="ARBA00023136"/>
    </source>
</evidence>
<feature type="region of interest" description="Disordered" evidence="6">
    <location>
        <begin position="475"/>
        <end position="592"/>
    </location>
</feature>
<dbReference type="EMBL" id="LT671827">
    <property type="protein sequence ID" value="SHO79765.1"/>
    <property type="molecule type" value="Genomic_DNA"/>
</dbReference>
<dbReference type="VEuPathDB" id="FungiDB:MSYG_4115"/>
<feature type="compositionally biased region" description="Basic and acidic residues" evidence="6">
    <location>
        <begin position="177"/>
        <end position="193"/>
    </location>
</feature>
<keyword evidence="3 7" id="KW-1133">Transmembrane helix</keyword>
<dbReference type="STRING" id="1230383.M5ECL0"/>
<feature type="compositionally biased region" description="Basic and acidic residues" evidence="6">
    <location>
        <begin position="563"/>
        <end position="585"/>
    </location>
</feature>
<dbReference type="InterPro" id="IPR012919">
    <property type="entry name" value="SUN_dom"/>
</dbReference>
<feature type="chain" id="PRO_5015096531" evidence="8">
    <location>
        <begin position="25"/>
        <end position="835"/>
    </location>
</feature>
<keyword evidence="4 7" id="KW-0472">Membrane</keyword>
<feature type="region of interest" description="Disordered" evidence="6">
    <location>
        <begin position="177"/>
        <end position="220"/>
    </location>
</feature>
<feature type="compositionally biased region" description="Polar residues" evidence="6">
    <location>
        <begin position="532"/>
        <end position="551"/>
    </location>
</feature>
<evidence type="ECO:0000256" key="1">
    <source>
        <dbReference type="ARBA" id="ARBA00004308"/>
    </source>
</evidence>
<evidence type="ECO:0000313" key="10">
    <source>
        <dbReference type="Proteomes" id="UP000186303"/>
    </source>
</evidence>
<dbReference type="Proteomes" id="UP000186303">
    <property type="component" value="Chromosome 7"/>
</dbReference>
<keyword evidence="5" id="KW-0175">Coiled coil</keyword>
<dbReference type="GO" id="GO:0016020">
    <property type="term" value="C:membrane"/>
    <property type="evidence" value="ECO:0007669"/>
    <property type="project" value="InterPro"/>
</dbReference>
<dbReference type="GO" id="GO:0034975">
    <property type="term" value="P:protein folding in endoplasmic reticulum"/>
    <property type="evidence" value="ECO:0007669"/>
    <property type="project" value="TreeGrafter"/>
</dbReference>